<protein>
    <submittedName>
        <fullName evidence="1">Uncharacterized protein</fullName>
    </submittedName>
</protein>
<evidence type="ECO:0000313" key="1">
    <source>
        <dbReference type="EMBL" id="KAJ3554617.1"/>
    </source>
</evidence>
<reference evidence="1" key="1">
    <citation type="submission" date="2022-07" db="EMBL/GenBank/DDBJ databases">
        <title>Genome Sequence of Phlebia brevispora.</title>
        <authorList>
            <person name="Buettner E."/>
        </authorList>
    </citation>
    <scope>NUCLEOTIDE SEQUENCE</scope>
    <source>
        <strain evidence="1">MPL23</strain>
    </source>
</reference>
<keyword evidence="2" id="KW-1185">Reference proteome</keyword>
<evidence type="ECO:0000313" key="2">
    <source>
        <dbReference type="Proteomes" id="UP001148662"/>
    </source>
</evidence>
<organism evidence="1 2">
    <name type="scientific">Phlebia brevispora</name>
    <dbReference type="NCBI Taxonomy" id="194682"/>
    <lineage>
        <taxon>Eukaryota</taxon>
        <taxon>Fungi</taxon>
        <taxon>Dikarya</taxon>
        <taxon>Basidiomycota</taxon>
        <taxon>Agaricomycotina</taxon>
        <taxon>Agaricomycetes</taxon>
        <taxon>Polyporales</taxon>
        <taxon>Meruliaceae</taxon>
        <taxon>Phlebia</taxon>
    </lineage>
</organism>
<sequence>MSSSKPSFNWLQLQQVRISLALANSSAHKFCGGSRSSSLNTFKILQETKGAKSSFPRGSETSKASSSSTHIPYSPSDDSPRSLRNLIEGLYTYTDAQKQPGKFLAMDCEMVGLGIDGKESSLARVSVVNYHGAVQMDEFVRQKERVVDYRTEFSGIRPKDLANAKTFEEVQKQVAALVKDRILIGHAINNDLKALLLSHPRPLIRDTQSLAAKHRLTKTRRPALRHLVSQEIGMTIQGGEHSSVIDARATMAIYRIHRKKWEAGMPHLHATQSASATAKRKRVDDEGEDNDEDTSSASRAEAKISKSGSIKETNPMISTVKKKMSHHHLAVKASKGKTGTTSDFPGGGRKGISSGLSTVVKRKETKKSGSWWKSLGDAQKDS</sequence>
<comment type="caution">
    <text evidence="1">The sequence shown here is derived from an EMBL/GenBank/DDBJ whole genome shotgun (WGS) entry which is preliminary data.</text>
</comment>
<dbReference type="Proteomes" id="UP001148662">
    <property type="component" value="Unassembled WGS sequence"/>
</dbReference>
<proteinExistence type="predicted"/>
<dbReference type="EMBL" id="JANHOG010000413">
    <property type="protein sequence ID" value="KAJ3554617.1"/>
    <property type="molecule type" value="Genomic_DNA"/>
</dbReference>
<accession>A0ACC1T726</accession>
<gene>
    <name evidence="1" type="ORF">NM688_g3015</name>
</gene>
<name>A0ACC1T726_9APHY</name>